<keyword evidence="2" id="KW-1185">Reference proteome</keyword>
<evidence type="ECO:0000313" key="2">
    <source>
        <dbReference type="Proteomes" id="UP001597058"/>
    </source>
</evidence>
<name>A0ABW3XNB5_9ACTN</name>
<sequence>MAVVTSKGREIIFNRLKGSGSEPLNLGWGNNPNSLTENVSDVALFKEASESRVTGTSSLVTTTTPSDTYQVTGTFTSAGAQTIAEVALSDSASKPFSSTWSTAPTGTSGTSATLGASYTPANGTYIQCRGEVMQVTAGTGTTSLTLVRGANNSTAVSQSNADTVTAGNIPGVSTVTNGSLLFHSAHGAQVLATSDQVAYTLKVQLT</sequence>
<protein>
    <submittedName>
        <fullName evidence="1">Uncharacterized protein</fullName>
    </submittedName>
</protein>
<accession>A0ABW3XNB5</accession>
<comment type="caution">
    <text evidence="1">The sequence shown here is derived from an EMBL/GenBank/DDBJ whole genome shotgun (WGS) entry which is preliminary data.</text>
</comment>
<organism evidence="1 2">
    <name type="scientific">Streptomyces kaempferi</name>
    <dbReference type="NCBI Taxonomy" id="333725"/>
    <lineage>
        <taxon>Bacteria</taxon>
        <taxon>Bacillati</taxon>
        <taxon>Actinomycetota</taxon>
        <taxon>Actinomycetes</taxon>
        <taxon>Kitasatosporales</taxon>
        <taxon>Streptomycetaceae</taxon>
        <taxon>Streptomyces</taxon>
    </lineage>
</organism>
<dbReference type="Proteomes" id="UP001597058">
    <property type="component" value="Unassembled WGS sequence"/>
</dbReference>
<proteinExistence type="predicted"/>
<gene>
    <name evidence="1" type="ORF">ACFQ5X_28075</name>
</gene>
<dbReference type="EMBL" id="JBHTMM010000041">
    <property type="protein sequence ID" value="MFD1309703.1"/>
    <property type="molecule type" value="Genomic_DNA"/>
</dbReference>
<reference evidence="2" key="1">
    <citation type="journal article" date="2019" name="Int. J. Syst. Evol. Microbiol.">
        <title>The Global Catalogue of Microorganisms (GCM) 10K type strain sequencing project: providing services to taxonomists for standard genome sequencing and annotation.</title>
        <authorList>
            <consortium name="The Broad Institute Genomics Platform"/>
            <consortium name="The Broad Institute Genome Sequencing Center for Infectious Disease"/>
            <person name="Wu L."/>
            <person name="Ma J."/>
        </authorList>
    </citation>
    <scope>NUCLEOTIDE SEQUENCE [LARGE SCALE GENOMIC DNA]</scope>
    <source>
        <strain evidence="2">CGMCC 4.7020</strain>
    </source>
</reference>
<dbReference type="RefSeq" id="WP_381329025.1">
    <property type="nucleotide sequence ID" value="NZ_JBHTMM010000041.1"/>
</dbReference>
<evidence type="ECO:0000313" key="1">
    <source>
        <dbReference type="EMBL" id="MFD1309703.1"/>
    </source>
</evidence>